<sequence>DEAKRLADEFFGPVNARQDAVLDSYPPELLRSFEELLGALRASMDEQLEQSD</sequence>
<comment type="caution">
    <text evidence="1">The sequence shown here is derived from an EMBL/GenBank/DDBJ whole genome shotgun (WGS) entry which is preliminary data.</text>
</comment>
<name>A0ABX0D0M0_9NOCA</name>
<gene>
    <name evidence="1" type="ORF">GV794_28505</name>
</gene>
<organism evidence="1 2">
    <name type="scientific">Nocardia cyriacigeorgica</name>
    <dbReference type="NCBI Taxonomy" id="135487"/>
    <lineage>
        <taxon>Bacteria</taxon>
        <taxon>Bacillati</taxon>
        <taxon>Actinomycetota</taxon>
        <taxon>Actinomycetes</taxon>
        <taxon>Mycobacteriales</taxon>
        <taxon>Nocardiaceae</taxon>
        <taxon>Nocardia</taxon>
    </lineage>
</organism>
<proteinExistence type="predicted"/>
<dbReference type="Proteomes" id="UP000470876">
    <property type="component" value="Unassembled WGS sequence"/>
</dbReference>
<feature type="non-terminal residue" evidence="1">
    <location>
        <position position="1"/>
    </location>
</feature>
<evidence type="ECO:0000313" key="1">
    <source>
        <dbReference type="EMBL" id="NEW59537.1"/>
    </source>
</evidence>
<reference evidence="1 2" key="1">
    <citation type="submission" date="2020-01" db="EMBL/GenBank/DDBJ databases">
        <title>Genetics and antimicrobial susceptibilities of Nocardia species isolated from the soil; a comparison with species isolated from humans.</title>
        <authorList>
            <person name="Carrasco G."/>
            <person name="Monzon S."/>
            <person name="Sansegundo M."/>
            <person name="Garcia E."/>
            <person name="Garrido N."/>
            <person name="Medina M.J."/>
            <person name="Villalon P."/>
            <person name="Ramirez-Arocha A.C."/>
            <person name="Jimenez P."/>
            <person name="Cuesta I."/>
            <person name="Valdezate S."/>
        </authorList>
    </citation>
    <scope>NUCLEOTIDE SEQUENCE [LARGE SCALE GENOMIC DNA]</scope>
    <source>
        <strain evidence="1 2">CNM20110649</strain>
    </source>
</reference>
<evidence type="ECO:0000313" key="2">
    <source>
        <dbReference type="Proteomes" id="UP000470876"/>
    </source>
</evidence>
<protein>
    <submittedName>
        <fullName evidence="1">MarR family transcriptional regulator</fullName>
    </submittedName>
</protein>
<keyword evidence="2" id="KW-1185">Reference proteome</keyword>
<accession>A0ABX0D0M0</accession>
<dbReference type="EMBL" id="JAAGUX010000112">
    <property type="protein sequence ID" value="NEW59537.1"/>
    <property type="molecule type" value="Genomic_DNA"/>
</dbReference>